<protein>
    <recommendedName>
        <fullName evidence="7">Amino acid permease/ SLC12A domain-containing protein</fullName>
    </recommendedName>
</protein>
<feature type="region of interest" description="Disordered" evidence="5">
    <location>
        <begin position="508"/>
        <end position="548"/>
    </location>
</feature>
<dbReference type="GO" id="GO:0016020">
    <property type="term" value="C:membrane"/>
    <property type="evidence" value="ECO:0007669"/>
    <property type="project" value="UniProtKB-SubCell"/>
</dbReference>
<comment type="caution">
    <text evidence="8">The sequence shown here is derived from an EMBL/GenBank/DDBJ whole genome shotgun (WGS) entry which is preliminary data.</text>
</comment>
<evidence type="ECO:0000256" key="6">
    <source>
        <dbReference type="SAM" id="Phobius"/>
    </source>
</evidence>
<evidence type="ECO:0000313" key="8">
    <source>
        <dbReference type="EMBL" id="KAJ0392249.1"/>
    </source>
</evidence>
<feature type="transmembrane region" description="Helical" evidence="6">
    <location>
        <begin position="134"/>
        <end position="153"/>
    </location>
</feature>
<feature type="transmembrane region" description="Helical" evidence="6">
    <location>
        <begin position="367"/>
        <end position="386"/>
    </location>
</feature>
<dbReference type="Proteomes" id="UP001209570">
    <property type="component" value="Unassembled WGS sequence"/>
</dbReference>
<feature type="transmembrane region" description="Helical" evidence="6">
    <location>
        <begin position="225"/>
        <end position="244"/>
    </location>
</feature>
<dbReference type="Pfam" id="PF00324">
    <property type="entry name" value="AA_permease"/>
    <property type="match status" value="1"/>
</dbReference>
<feature type="transmembrane region" description="Helical" evidence="6">
    <location>
        <begin position="431"/>
        <end position="453"/>
    </location>
</feature>
<dbReference type="InterPro" id="IPR004841">
    <property type="entry name" value="AA-permease/SLC12A_dom"/>
</dbReference>
<feature type="transmembrane region" description="Helical" evidence="6">
    <location>
        <begin position="55"/>
        <end position="73"/>
    </location>
</feature>
<keyword evidence="4 6" id="KW-0472">Membrane</keyword>
<name>A0AAD5LAR4_PYTIN</name>
<feature type="transmembrane region" description="Helical" evidence="6">
    <location>
        <begin position="79"/>
        <end position="100"/>
    </location>
</feature>
<dbReference type="InterPro" id="IPR050367">
    <property type="entry name" value="APC_superfamily"/>
</dbReference>
<dbReference type="AlphaFoldDB" id="A0AAD5LAR4"/>
<sequence length="548" mass="58401">MQTDTIAIRTETPKSSSPIGRVVPVDRPSAIALVADNSLAAEAAVRHYKPNAMDIYLLGITLVISGQFFSWNLGLGAGLYTYLIIYAIMALAYTTFCCCVSEVTSALPFAGGSYGLARCTLGFFPAFLIGCCEAVEYISSVAVIVIGMTDMCVSIQPSLKSYKPLLWLLYYVPATAIQIVGGSGFWIFNLAVGAFSLIVLLIHCFGVLPLVDFSKHALADSTQMYVGGFSQAMYVFPFSAWFFLGIEAMGLSSRDLERPKTQVPAAQVTCIVSLVITGIFAFLTTVSLPVDGGIATIAGALAPLSNGFMQVLKISSNAAIALSIPPQYAAAFGLSWAASKLVNAMASSKLLPPSLAVTSQRYGTPHIAIVLNAVLGYGVCLMVYFVPKTTVYILPVCLLFAFTSYSGQCMGYISLKLGYPLTNQSAFKNPFGIVGAVYALCVWVTGIVAILGFQGNDGAEALFFLAVLVVLVIYYQLVAGKRQIMSEEESKILLVAHILRFNASKKSRYSSKQSSKPSRVSVSHTRPMGATPKSQGATSTAGDGTHPH</sequence>
<organism evidence="8 9">
    <name type="scientific">Pythium insidiosum</name>
    <name type="common">Pythiosis disease agent</name>
    <dbReference type="NCBI Taxonomy" id="114742"/>
    <lineage>
        <taxon>Eukaryota</taxon>
        <taxon>Sar</taxon>
        <taxon>Stramenopiles</taxon>
        <taxon>Oomycota</taxon>
        <taxon>Peronosporomycetes</taxon>
        <taxon>Pythiales</taxon>
        <taxon>Pythiaceae</taxon>
        <taxon>Pythium</taxon>
    </lineage>
</organism>
<feature type="compositionally biased region" description="Low complexity" evidence="5">
    <location>
        <begin position="510"/>
        <end position="523"/>
    </location>
</feature>
<feature type="transmembrane region" description="Helical" evidence="6">
    <location>
        <begin position="290"/>
        <end position="308"/>
    </location>
</feature>
<dbReference type="GO" id="GO:0055085">
    <property type="term" value="P:transmembrane transport"/>
    <property type="evidence" value="ECO:0007669"/>
    <property type="project" value="InterPro"/>
</dbReference>
<dbReference type="PANTHER" id="PTHR42770:SF11">
    <property type="entry name" value="INNER MEMBRANE TRANSPORT PROTEIN YBAT"/>
    <property type="match status" value="1"/>
</dbReference>
<feature type="transmembrane region" description="Helical" evidence="6">
    <location>
        <begin position="459"/>
        <end position="477"/>
    </location>
</feature>
<keyword evidence="9" id="KW-1185">Reference proteome</keyword>
<feature type="domain" description="Amino acid permease/ SLC12A" evidence="7">
    <location>
        <begin position="76"/>
        <end position="475"/>
    </location>
</feature>
<feature type="transmembrane region" description="Helical" evidence="6">
    <location>
        <begin position="165"/>
        <end position="188"/>
    </location>
</feature>
<keyword evidence="3 6" id="KW-1133">Transmembrane helix</keyword>
<evidence type="ECO:0000256" key="2">
    <source>
        <dbReference type="ARBA" id="ARBA00022692"/>
    </source>
</evidence>
<keyword evidence="2 6" id="KW-0812">Transmembrane</keyword>
<accession>A0AAD5LAR4</accession>
<feature type="transmembrane region" description="Helical" evidence="6">
    <location>
        <begin position="194"/>
        <end position="213"/>
    </location>
</feature>
<evidence type="ECO:0000256" key="5">
    <source>
        <dbReference type="SAM" id="MobiDB-lite"/>
    </source>
</evidence>
<feature type="compositionally biased region" description="Polar residues" evidence="5">
    <location>
        <begin position="532"/>
        <end position="542"/>
    </location>
</feature>
<feature type="transmembrane region" description="Helical" evidence="6">
    <location>
        <begin position="392"/>
        <end position="419"/>
    </location>
</feature>
<gene>
    <name evidence="8" type="ORF">P43SY_000277</name>
</gene>
<evidence type="ECO:0000256" key="4">
    <source>
        <dbReference type="ARBA" id="ARBA00023136"/>
    </source>
</evidence>
<feature type="transmembrane region" description="Helical" evidence="6">
    <location>
        <begin position="264"/>
        <end position="283"/>
    </location>
</feature>
<dbReference type="PANTHER" id="PTHR42770">
    <property type="entry name" value="AMINO ACID TRANSPORTER-RELATED"/>
    <property type="match status" value="1"/>
</dbReference>
<evidence type="ECO:0000313" key="9">
    <source>
        <dbReference type="Proteomes" id="UP001209570"/>
    </source>
</evidence>
<dbReference type="EMBL" id="JAKCXM010000680">
    <property type="protein sequence ID" value="KAJ0392249.1"/>
    <property type="molecule type" value="Genomic_DNA"/>
</dbReference>
<reference evidence="8" key="1">
    <citation type="submission" date="2021-12" db="EMBL/GenBank/DDBJ databases">
        <title>Prjna785345.</title>
        <authorList>
            <person name="Rujirawat T."/>
            <person name="Krajaejun T."/>
        </authorList>
    </citation>
    <scope>NUCLEOTIDE SEQUENCE</scope>
    <source>
        <strain evidence="8">Pi057C3</strain>
    </source>
</reference>
<proteinExistence type="predicted"/>
<evidence type="ECO:0000259" key="7">
    <source>
        <dbReference type="Pfam" id="PF00324"/>
    </source>
</evidence>
<dbReference type="Gene3D" id="1.20.1740.10">
    <property type="entry name" value="Amino acid/polyamine transporter I"/>
    <property type="match status" value="1"/>
</dbReference>
<evidence type="ECO:0000256" key="3">
    <source>
        <dbReference type="ARBA" id="ARBA00022989"/>
    </source>
</evidence>
<evidence type="ECO:0000256" key="1">
    <source>
        <dbReference type="ARBA" id="ARBA00004141"/>
    </source>
</evidence>
<comment type="subcellular location">
    <subcellularLocation>
        <location evidence="1">Membrane</location>
        <topology evidence="1">Multi-pass membrane protein</topology>
    </subcellularLocation>
</comment>